<evidence type="ECO:0000313" key="1">
    <source>
        <dbReference type="EMBL" id="KAL3584934.1"/>
    </source>
</evidence>
<name>A0ACC4C0B5_POPAL</name>
<keyword evidence="2" id="KW-1185">Reference proteome</keyword>
<gene>
    <name evidence="1" type="ORF">D5086_011801</name>
</gene>
<protein>
    <submittedName>
        <fullName evidence="1">Uncharacterized protein</fullName>
    </submittedName>
</protein>
<proteinExistence type="predicted"/>
<sequence>MALKFLNKKGWHTGSLRNIENVWKAEQKHDAEQKKLEELRKQIQDERERSEFRLLQEQAGLVPKQERLEFLYDSGLAVGKTSGSSSGGGVGVAFKALEESIPGSTTSSSNNNNAPSSSAQQSSAPGALFEDKPHSSNDAWRKLHSDPLLLIRQREQEALARVKNNPIQMAMIRKSVEASKEKDMNHDRKEHQKKHSHNGELSERENQRGRNSYRGSKYRERSPRGYSHPKAGKIDGKDTHRKDHGKSMNERYSLEGRTDFDADRKGRDANSSREARSYASSESVRYDSNYKRRNVTSKLTEEERLAKLREMQVDAELHEEQRWKRLRKAEEDDAREATHTSMLGGRNFLDAAHKSVYGAEKGGSSTIEESVRRRAHYSQGRTEVGDGNAFRR</sequence>
<dbReference type="EMBL" id="RCHU02000006">
    <property type="protein sequence ID" value="KAL3584934.1"/>
    <property type="molecule type" value="Genomic_DNA"/>
</dbReference>
<evidence type="ECO:0000313" key="2">
    <source>
        <dbReference type="Proteomes" id="UP000309997"/>
    </source>
</evidence>
<comment type="caution">
    <text evidence="1">The sequence shown here is derived from an EMBL/GenBank/DDBJ whole genome shotgun (WGS) entry which is preliminary data.</text>
</comment>
<dbReference type="Proteomes" id="UP000309997">
    <property type="component" value="Unassembled WGS sequence"/>
</dbReference>
<organism evidence="1 2">
    <name type="scientific">Populus alba</name>
    <name type="common">White poplar</name>
    <dbReference type="NCBI Taxonomy" id="43335"/>
    <lineage>
        <taxon>Eukaryota</taxon>
        <taxon>Viridiplantae</taxon>
        <taxon>Streptophyta</taxon>
        <taxon>Embryophyta</taxon>
        <taxon>Tracheophyta</taxon>
        <taxon>Spermatophyta</taxon>
        <taxon>Magnoliopsida</taxon>
        <taxon>eudicotyledons</taxon>
        <taxon>Gunneridae</taxon>
        <taxon>Pentapetalae</taxon>
        <taxon>rosids</taxon>
        <taxon>fabids</taxon>
        <taxon>Malpighiales</taxon>
        <taxon>Salicaceae</taxon>
        <taxon>Saliceae</taxon>
        <taxon>Populus</taxon>
    </lineage>
</organism>
<reference evidence="1 2" key="1">
    <citation type="journal article" date="2024" name="Plant Biotechnol. J.">
        <title>Genome and CRISPR/Cas9 system of a widespread forest tree (Populus alba) in the world.</title>
        <authorList>
            <person name="Liu Y.J."/>
            <person name="Jiang P.F."/>
            <person name="Han X.M."/>
            <person name="Li X.Y."/>
            <person name="Wang H.M."/>
            <person name="Wang Y.J."/>
            <person name="Wang X.X."/>
            <person name="Zeng Q.Y."/>
        </authorList>
    </citation>
    <scope>NUCLEOTIDE SEQUENCE [LARGE SCALE GENOMIC DNA]</scope>
    <source>
        <strain evidence="2">cv. PAL-ZL1</strain>
    </source>
</reference>
<accession>A0ACC4C0B5</accession>